<sequence>MQERTPQQPPVIPPLPATTHRTKWSVMIPAYNCAAYLTRAIESVLEQAPAADEMQIEVIDDFSTDADIGALVANAGKGRVGYYRQPANVGSLRNFETCINRARGELVHILHGDDFVKPGYYKEIEKLFALCPDAGAAFTDFIYVNHENRELQTEKKLLAEPGIIDNWLFRLAEGNRIQAPCITVKRKVYEQLGSFFAVHYGEDWEMWVRIAAHYPVVHSPGYFACYRIHQTNISTRYYETGQNIKDISKVINIICQHHLPKEMKEVLRKKARKNFSWFFSDLSHILFEEQGNAKAALVQARHAFLLNKNGYSARSYIKLYLKIRFPFMIKTFRHMYKIAV</sequence>
<accession>A0A3E1NME7</accession>
<dbReference type="EMBL" id="QTJU01000002">
    <property type="protein sequence ID" value="RFM29093.1"/>
    <property type="molecule type" value="Genomic_DNA"/>
</dbReference>
<dbReference type="Pfam" id="PF00535">
    <property type="entry name" value="Glycos_transf_2"/>
    <property type="match status" value="1"/>
</dbReference>
<keyword evidence="3" id="KW-1185">Reference proteome</keyword>
<evidence type="ECO:0000313" key="2">
    <source>
        <dbReference type="EMBL" id="RFM29093.1"/>
    </source>
</evidence>
<dbReference type="PANTHER" id="PTHR43685:SF2">
    <property type="entry name" value="GLYCOSYLTRANSFERASE 2-LIKE DOMAIN-CONTAINING PROTEIN"/>
    <property type="match status" value="1"/>
</dbReference>
<dbReference type="OrthoDB" id="9815829at2"/>
<evidence type="ECO:0000259" key="1">
    <source>
        <dbReference type="Pfam" id="PF00535"/>
    </source>
</evidence>
<comment type="caution">
    <text evidence="2">The sequence shown here is derived from an EMBL/GenBank/DDBJ whole genome shotgun (WGS) entry which is preliminary data.</text>
</comment>
<dbReference type="PANTHER" id="PTHR43685">
    <property type="entry name" value="GLYCOSYLTRANSFERASE"/>
    <property type="match status" value="1"/>
</dbReference>
<dbReference type="GO" id="GO:0016740">
    <property type="term" value="F:transferase activity"/>
    <property type="evidence" value="ECO:0007669"/>
    <property type="project" value="UniProtKB-KW"/>
</dbReference>
<organism evidence="2 3">
    <name type="scientific">Deminuibacter soli</name>
    <dbReference type="NCBI Taxonomy" id="2291815"/>
    <lineage>
        <taxon>Bacteria</taxon>
        <taxon>Pseudomonadati</taxon>
        <taxon>Bacteroidota</taxon>
        <taxon>Chitinophagia</taxon>
        <taxon>Chitinophagales</taxon>
        <taxon>Chitinophagaceae</taxon>
        <taxon>Deminuibacter</taxon>
    </lineage>
</organism>
<feature type="domain" description="Glycosyltransferase 2-like" evidence="1">
    <location>
        <begin position="25"/>
        <end position="150"/>
    </location>
</feature>
<dbReference type="Proteomes" id="UP000261284">
    <property type="component" value="Unassembled WGS sequence"/>
</dbReference>
<reference evidence="2 3" key="1">
    <citation type="submission" date="2018-08" db="EMBL/GenBank/DDBJ databases">
        <title>Chitinophagaceae sp. K23C18032701, a novel bacterium isolated from forest soil.</title>
        <authorList>
            <person name="Wang C."/>
        </authorList>
    </citation>
    <scope>NUCLEOTIDE SEQUENCE [LARGE SCALE GENOMIC DNA]</scope>
    <source>
        <strain evidence="2 3">K23C18032701</strain>
    </source>
</reference>
<keyword evidence="2" id="KW-0808">Transferase</keyword>
<protein>
    <submittedName>
        <fullName evidence="2">Glycosyltransferase</fullName>
    </submittedName>
</protein>
<gene>
    <name evidence="2" type="ORF">DXN05_10080</name>
</gene>
<dbReference type="Gene3D" id="3.90.550.10">
    <property type="entry name" value="Spore Coat Polysaccharide Biosynthesis Protein SpsA, Chain A"/>
    <property type="match status" value="1"/>
</dbReference>
<dbReference type="InterPro" id="IPR001173">
    <property type="entry name" value="Glyco_trans_2-like"/>
</dbReference>
<dbReference type="AlphaFoldDB" id="A0A3E1NME7"/>
<name>A0A3E1NME7_9BACT</name>
<dbReference type="SUPFAM" id="SSF53448">
    <property type="entry name" value="Nucleotide-diphospho-sugar transferases"/>
    <property type="match status" value="1"/>
</dbReference>
<evidence type="ECO:0000313" key="3">
    <source>
        <dbReference type="Proteomes" id="UP000261284"/>
    </source>
</evidence>
<dbReference type="InterPro" id="IPR029044">
    <property type="entry name" value="Nucleotide-diphossugar_trans"/>
</dbReference>
<proteinExistence type="predicted"/>
<dbReference type="RefSeq" id="WP_116847077.1">
    <property type="nucleotide sequence ID" value="NZ_QTJU01000002.1"/>
</dbReference>
<dbReference type="InterPro" id="IPR050834">
    <property type="entry name" value="Glycosyltransf_2"/>
</dbReference>